<dbReference type="PANTHER" id="PTHR10668:SF103">
    <property type="entry name" value="PYRIDINE NUCLEOTIDE-DISULFIDE OXIDOREDUCTASE DOMAIN-CONTAINING PROTEIN 2"/>
    <property type="match status" value="1"/>
</dbReference>
<dbReference type="Gene3D" id="3.50.50.60">
    <property type="entry name" value="FAD/NAD(P)-binding domain"/>
    <property type="match status" value="2"/>
</dbReference>
<dbReference type="Proteomes" id="UP000189818">
    <property type="component" value="Unassembled WGS sequence"/>
</dbReference>
<sequence length="524" mass="57891">MSDFDVVIAGGGVNALACAATLARWNLSVCVVERNANVGGGAITEEVTLPGFKHDLYGSSHVWIQCNEDFKAIQPELERYGLKYIEPKDHITGHPDRNGGPGIVIHKDIDKTCESIAAYSRADAARYRRVYEDFEQIREGFVKAFFSPPAPPSALPRALETNEVGLRRLREFSMSARAWVETNFENDFIKAVMLNWALAPQILPDQEGAGQSFYIMIPAIHYYGQAIPEGGSMELPKAMARYVEAHGGKVLTNASVSEIIVENGRAAGLRLEDGRTVRGRRATVSALDPKQTFLRLLGEDRLTPDFAAMVKGYSFGKISICRAQLALAEEPRFLNGEAMSAAPFHRIVDSMEQMTRFYAEIAMGIPPSDPFLWSACWTKLDPTRAPEGKHTLIFDTYVSNWLADGRTWDDIAEEYYAKTLLPKLQQYAPNIAGDVILGKYLQHRGTLETANLSFVEGTTNGGERIAAQLGSFRPFPGYAHYRAPVRDLYMTGPHCHPGGAISAMGTITARVMLDDMGITPADFW</sequence>
<evidence type="ECO:0000313" key="2">
    <source>
        <dbReference type="Proteomes" id="UP000189818"/>
    </source>
</evidence>
<organism evidence="1 2">
    <name type="scientific">Rhizorhabdus histidinilytica</name>
    <dbReference type="NCBI Taxonomy" id="439228"/>
    <lineage>
        <taxon>Bacteria</taxon>
        <taxon>Pseudomonadati</taxon>
        <taxon>Pseudomonadota</taxon>
        <taxon>Alphaproteobacteria</taxon>
        <taxon>Sphingomonadales</taxon>
        <taxon>Sphingomonadaceae</taxon>
        <taxon>Rhizorhabdus</taxon>
    </lineage>
</organism>
<dbReference type="RefSeq" id="WP_079650359.1">
    <property type="nucleotide sequence ID" value="NZ_FUYM01000013.1"/>
</dbReference>
<keyword evidence="2" id="KW-1185">Reference proteome</keyword>
<reference evidence="2" key="1">
    <citation type="submission" date="2017-02" db="EMBL/GenBank/DDBJ databases">
        <authorList>
            <person name="Varghese N."/>
            <person name="Submissions S."/>
        </authorList>
    </citation>
    <scope>NUCLEOTIDE SEQUENCE [LARGE SCALE GENOMIC DNA]</scope>
    <source>
        <strain evidence="2">UM2</strain>
    </source>
</reference>
<evidence type="ECO:0000313" key="1">
    <source>
        <dbReference type="EMBL" id="SKC05375.1"/>
    </source>
</evidence>
<accession>A0A1T5GAE9</accession>
<dbReference type="STRING" id="439228.SAMN06295920_11332"/>
<dbReference type="OrthoDB" id="9774675at2"/>
<proteinExistence type="predicted"/>
<dbReference type="PANTHER" id="PTHR10668">
    <property type="entry name" value="PHYTOENE DEHYDROGENASE"/>
    <property type="match status" value="1"/>
</dbReference>
<dbReference type="SUPFAM" id="SSF51905">
    <property type="entry name" value="FAD/NAD(P)-binding domain"/>
    <property type="match status" value="1"/>
</dbReference>
<name>A0A1T5GAE9_9SPHN</name>
<dbReference type="EMBL" id="FUYM01000013">
    <property type="protein sequence ID" value="SKC05375.1"/>
    <property type="molecule type" value="Genomic_DNA"/>
</dbReference>
<dbReference type="Pfam" id="PF13450">
    <property type="entry name" value="NAD_binding_8"/>
    <property type="match status" value="1"/>
</dbReference>
<gene>
    <name evidence="1" type="ORF">SAMN06295920_11332</name>
</gene>
<protein>
    <submittedName>
        <fullName evidence="1">Phytoene dehydrogenase-related protein</fullName>
    </submittedName>
</protein>
<dbReference type="AlphaFoldDB" id="A0A1T5GAE9"/>
<dbReference type="InterPro" id="IPR036188">
    <property type="entry name" value="FAD/NAD-bd_sf"/>
</dbReference>